<dbReference type="CDD" id="cd22919">
    <property type="entry name" value="HFD_CENP-S"/>
    <property type="match status" value="1"/>
</dbReference>
<evidence type="ECO:0000256" key="12">
    <source>
        <dbReference type="ARBA" id="ARBA00023242"/>
    </source>
</evidence>
<evidence type="ECO:0000256" key="3">
    <source>
        <dbReference type="ARBA" id="ARBA00006612"/>
    </source>
</evidence>
<evidence type="ECO:0000256" key="15">
    <source>
        <dbReference type="ARBA" id="ARBA00081650"/>
    </source>
</evidence>
<evidence type="ECO:0000256" key="10">
    <source>
        <dbReference type="ARBA" id="ARBA00023125"/>
    </source>
</evidence>
<evidence type="ECO:0000256" key="6">
    <source>
        <dbReference type="ARBA" id="ARBA00022618"/>
    </source>
</evidence>
<keyword evidence="13" id="KW-0131">Cell cycle</keyword>
<evidence type="ECO:0000256" key="14">
    <source>
        <dbReference type="ARBA" id="ARBA00023328"/>
    </source>
</evidence>
<feature type="compositionally biased region" description="Basic and acidic residues" evidence="16">
    <location>
        <begin position="179"/>
        <end position="192"/>
    </location>
</feature>
<keyword evidence="14" id="KW-0137">Centromere</keyword>
<evidence type="ECO:0000256" key="13">
    <source>
        <dbReference type="ARBA" id="ARBA00023306"/>
    </source>
</evidence>
<dbReference type="RefSeq" id="XP_035582851.1">
    <property type="nucleotide sequence ID" value="XM_035726958.1"/>
</dbReference>
<feature type="region of interest" description="Disordered" evidence="16">
    <location>
        <begin position="395"/>
        <end position="426"/>
    </location>
</feature>
<evidence type="ECO:0000256" key="11">
    <source>
        <dbReference type="ARBA" id="ARBA00023204"/>
    </source>
</evidence>
<dbReference type="OrthoDB" id="1872155at2759"/>
<reference evidence="19" key="1">
    <citation type="submission" date="2025-08" db="UniProtKB">
        <authorList>
            <consortium name="RefSeq"/>
        </authorList>
    </citation>
    <scope>IDENTIFICATION</scope>
    <source>
        <tissue evidence="19">Blood</tissue>
    </source>
</reference>
<keyword evidence="18" id="KW-1185">Reference proteome</keyword>
<dbReference type="SUPFAM" id="SSF47113">
    <property type="entry name" value="Histone-fold"/>
    <property type="match status" value="1"/>
</dbReference>
<dbReference type="Pfam" id="PF15630">
    <property type="entry name" value="CENP-S"/>
    <property type="match status" value="1"/>
</dbReference>
<proteinExistence type="inferred from homology"/>
<dbReference type="InterPro" id="IPR009072">
    <property type="entry name" value="Histone-fold"/>
</dbReference>
<dbReference type="AlphaFoldDB" id="A0A6P9FBV7"/>
<keyword evidence="6" id="KW-0132">Cell division</keyword>
<comment type="similarity">
    <text evidence="3">Belongs to the TAF9 family. CENP-S/MHF1 subfamily.</text>
</comment>
<dbReference type="GO" id="GO:0000712">
    <property type="term" value="P:resolution of meiotic recombination intermediates"/>
    <property type="evidence" value="ECO:0007669"/>
    <property type="project" value="TreeGrafter"/>
</dbReference>
<dbReference type="Proteomes" id="UP000515165">
    <property type="component" value="Chromosome 4"/>
</dbReference>
<organism evidence="18 19">
    <name type="scientific">Zalophus californianus</name>
    <name type="common">California sealion</name>
    <dbReference type="NCBI Taxonomy" id="9704"/>
    <lineage>
        <taxon>Eukaryota</taxon>
        <taxon>Metazoa</taxon>
        <taxon>Chordata</taxon>
        <taxon>Craniata</taxon>
        <taxon>Vertebrata</taxon>
        <taxon>Euteleostomi</taxon>
        <taxon>Mammalia</taxon>
        <taxon>Eutheria</taxon>
        <taxon>Laurasiatheria</taxon>
        <taxon>Carnivora</taxon>
        <taxon>Caniformia</taxon>
        <taxon>Pinnipedia</taxon>
        <taxon>Otariidae</taxon>
        <taxon>Zalophus</taxon>
    </lineage>
</organism>
<evidence type="ECO:0000313" key="18">
    <source>
        <dbReference type="Proteomes" id="UP000515165"/>
    </source>
</evidence>
<dbReference type="GO" id="GO:0071821">
    <property type="term" value="C:FANCM-MHF complex"/>
    <property type="evidence" value="ECO:0007669"/>
    <property type="project" value="InterPro"/>
</dbReference>
<dbReference type="PANTHER" id="PTHR22980">
    <property type="entry name" value="CORTISTATIN"/>
    <property type="match status" value="1"/>
</dbReference>
<evidence type="ECO:0000256" key="7">
    <source>
        <dbReference type="ARBA" id="ARBA00022763"/>
    </source>
</evidence>
<evidence type="ECO:0000256" key="17">
    <source>
        <dbReference type="SAM" id="SignalP"/>
    </source>
</evidence>
<name>A0A6P9FBV7_ZALCA</name>
<evidence type="ECO:0000313" key="19">
    <source>
        <dbReference type="RefSeq" id="XP_035582851.1"/>
    </source>
</evidence>
<dbReference type="Gene3D" id="1.10.20.10">
    <property type="entry name" value="Histone, subunit A"/>
    <property type="match status" value="1"/>
</dbReference>
<dbReference type="GO" id="GO:0046982">
    <property type="term" value="F:protein heterodimerization activity"/>
    <property type="evidence" value="ECO:0007669"/>
    <property type="project" value="InterPro"/>
</dbReference>
<keyword evidence="7" id="KW-0227">DNA damage</keyword>
<sequence length="426" mass="46531">MSVLFIYLAFNAGCWLGPQLGLRKVHVASPRGLGLPHGMAASGWANFLPGARFQTLQTRHKDVKELVRGHTAPETLPPEPRQPGARARTLNRGTTFPLRVHSSLLPSATACSPCTHHLPSAVRATTWQWGEQMESPNLRALTESTRQPKEIDFLESAFYRAVLEEINVTDTGWVLQGQRRSEPHGIHSERCRPTTLSPHTRLLPEGSCKATGPGGGSGHRVPPPDGEGPFPERPPEGACGAAAWGFALCPPARPVAPSGGGKSDRLLPAAASFWPRAPARVGPAVMEEEEEGGGEEQQQFSYRQRLKAAVHYTVGCLCEEVASDRGMPFSKQTIAAVSELTFRQCETFAKDLEMFARHAKRSTINTEDVKLLARRSNSLLKYITEKTEELAQFNTEQKAKKKQKLEEDNTRAVVPAEAAAARKDGS</sequence>
<gene>
    <name evidence="19" type="primary">LOC113927048</name>
</gene>
<dbReference type="GO" id="GO:0031297">
    <property type="term" value="P:replication fork processing"/>
    <property type="evidence" value="ECO:0007669"/>
    <property type="project" value="TreeGrafter"/>
</dbReference>
<evidence type="ECO:0000256" key="8">
    <source>
        <dbReference type="ARBA" id="ARBA00022776"/>
    </source>
</evidence>
<evidence type="ECO:0000256" key="1">
    <source>
        <dbReference type="ARBA" id="ARBA00004123"/>
    </source>
</evidence>
<feature type="region of interest" description="Disordered" evidence="16">
    <location>
        <begin position="179"/>
        <end position="236"/>
    </location>
</feature>
<dbReference type="FunFam" id="1.10.20.10:FF:000063">
    <property type="entry name" value="Centromere protein S"/>
    <property type="match status" value="1"/>
</dbReference>
<evidence type="ECO:0000256" key="16">
    <source>
        <dbReference type="SAM" id="MobiDB-lite"/>
    </source>
</evidence>
<evidence type="ECO:0000256" key="9">
    <source>
        <dbReference type="ARBA" id="ARBA00022838"/>
    </source>
</evidence>
<evidence type="ECO:0000256" key="2">
    <source>
        <dbReference type="ARBA" id="ARBA00004629"/>
    </source>
</evidence>
<comment type="subcellular location">
    <subcellularLocation>
        <location evidence="2">Chromosome</location>
        <location evidence="2">Centromere</location>
        <location evidence="2">Kinetochore</location>
    </subcellularLocation>
    <subcellularLocation>
        <location evidence="1">Nucleus</location>
    </subcellularLocation>
</comment>
<dbReference type="GO" id="GO:0043240">
    <property type="term" value="C:Fanconi anaemia nuclear complex"/>
    <property type="evidence" value="ECO:0007669"/>
    <property type="project" value="TreeGrafter"/>
</dbReference>
<keyword evidence="10" id="KW-0238">DNA-binding</keyword>
<dbReference type="GO" id="GO:0003682">
    <property type="term" value="F:chromatin binding"/>
    <property type="evidence" value="ECO:0007669"/>
    <property type="project" value="TreeGrafter"/>
</dbReference>
<accession>A0A6P9FBV7</accession>
<dbReference type="KEGG" id="zca:113927048"/>
<protein>
    <recommendedName>
        <fullName evidence="4">Centromere protein S</fullName>
    </recommendedName>
    <alternativeName>
        <fullName evidence="15">FANCM-interacting histone fold protein 1</fullName>
    </alternativeName>
</protein>
<feature type="signal peptide" evidence="17">
    <location>
        <begin position="1"/>
        <end position="16"/>
    </location>
</feature>
<evidence type="ECO:0000256" key="5">
    <source>
        <dbReference type="ARBA" id="ARBA00022454"/>
    </source>
</evidence>
<dbReference type="GO" id="GO:0000776">
    <property type="term" value="C:kinetochore"/>
    <property type="evidence" value="ECO:0007669"/>
    <property type="project" value="UniProtKB-KW"/>
</dbReference>
<keyword evidence="12" id="KW-0539">Nucleus</keyword>
<dbReference type="GeneID" id="113927048"/>
<dbReference type="PANTHER" id="PTHR22980:SF0">
    <property type="entry name" value="CENTROMERE PROTEIN S"/>
    <property type="match status" value="1"/>
</dbReference>
<dbReference type="InterPro" id="IPR029003">
    <property type="entry name" value="CENP-S/Mhf1"/>
</dbReference>
<dbReference type="GO" id="GO:0006281">
    <property type="term" value="P:DNA repair"/>
    <property type="evidence" value="ECO:0007669"/>
    <property type="project" value="UniProtKB-KW"/>
</dbReference>
<keyword evidence="5" id="KW-0158">Chromosome</keyword>
<dbReference type="GO" id="GO:0003677">
    <property type="term" value="F:DNA binding"/>
    <property type="evidence" value="ECO:0007669"/>
    <property type="project" value="UniProtKB-KW"/>
</dbReference>
<keyword evidence="9" id="KW-0995">Kinetochore</keyword>
<keyword evidence="11" id="KW-0234">DNA repair</keyword>
<dbReference type="GO" id="GO:0051301">
    <property type="term" value="P:cell division"/>
    <property type="evidence" value="ECO:0007669"/>
    <property type="project" value="UniProtKB-KW"/>
</dbReference>
<keyword evidence="17" id="KW-0732">Signal</keyword>
<keyword evidence="8" id="KW-0498">Mitosis</keyword>
<evidence type="ECO:0000256" key="4">
    <source>
        <dbReference type="ARBA" id="ARBA00016400"/>
    </source>
</evidence>
<feature type="chain" id="PRO_5027903292" description="Centromere protein S" evidence="17">
    <location>
        <begin position="17"/>
        <end position="426"/>
    </location>
</feature>